<dbReference type="Proteomes" id="UP001419268">
    <property type="component" value="Unassembled WGS sequence"/>
</dbReference>
<protein>
    <submittedName>
        <fullName evidence="2">Uncharacterized protein</fullName>
    </submittedName>
</protein>
<dbReference type="EMBL" id="JBBNAG010000009">
    <property type="protein sequence ID" value="KAK9105804.1"/>
    <property type="molecule type" value="Genomic_DNA"/>
</dbReference>
<sequence length="235" mass="26667">MSGVRVAESSQGRPETQSRIYDASGNDGEEPGSSTAKKEPAVAEKVARRRRNVGSAEMEEPATRKGGERARCCSARWRRVHESDHGAEREDRAMRSGRQSRARRRDPRCRLGVRAARGRREPAESRSPTSTMTKGRRLTRRWWRGLCGRGEGFRWRRRRQKWFAERGDEEDGFLVLPFLCCDRSSLLLIVYRWSVADLSQTSLQISDKLVSVADLSQICHNLGGKFMAGEITTIS</sequence>
<proteinExistence type="predicted"/>
<organism evidence="2 3">
    <name type="scientific">Stephania cephalantha</name>
    <dbReference type="NCBI Taxonomy" id="152367"/>
    <lineage>
        <taxon>Eukaryota</taxon>
        <taxon>Viridiplantae</taxon>
        <taxon>Streptophyta</taxon>
        <taxon>Embryophyta</taxon>
        <taxon>Tracheophyta</taxon>
        <taxon>Spermatophyta</taxon>
        <taxon>Magnoliopsida</taxon>
        <taxon>Ranunculales</taxon>
        <taxon>Menispermaceae</taxon>
        <taxon>Menispermoideae</taxon>
        <taxon>Cissampelideae</taxon>
        <taxon>Stephania</taxon>
    </lineage>
</organism>
<comment type="caution">
    <text evidence="2">The sequence shown here is derived from an EMBL/GenBank/DDBJ whole genome shotgun (WGS) entry which is preliminary data.</text>
</comment>
<feature type="compositionally biased region" description="Basic and acidic residues" evidence="1">
    <location>
        <begin position="61"/>
        <end position="71"/>
    </location>
</feature>
<evidence type="ECO:0000313" key="2">
    <source>
        <dbReference type="EMBL" id="KAK9105804.1"/>
    </source>
</evidence>
<reference evidence="2 3" key="1">
    <citation type="submission" date="2024-01" db="EMBL/GenBank/DDBJ databases">
        <title>Genome assemblies of Stephania.</title>
        <authorList>
            <person name="Yang L."/>
        </authorList>
    </citation>
    <scope>NUCLEOTIDE SEQUENCE [LARGE SCALE GENOMIC DNA]</scope>
    <source>
        <strain evidence="2">JXDWG</strain>
        <tissue evidence="2">Leaf</tissue>
    </source>
</reference>
<feature type="compositionally biased region" description="Basic and acidic residues" evidence="1">
    <location>
        <begin position="36"/>
        <end position="46"/>
    </location>
</feature>
<keyword evidence="3" id="KW-1185">Reference proteome</keyword>
<feature type="compositionally biased region" description="Basic residues" evidence="1">
    <location>
        <begin position="98"/>
        <end position="107"/>
    </location>
</feature>
<accession>A0AAP0FIE7</accession>
<feature type="compositionally biased region" description="Polar residues" evidence="1">
    <location>
        <begin position="8"/>
        <end position="19"/>
    </location>
</feature>
<gene>
    <name evidence="2" type="ORF">Scep_022648</name>
</gene>
<feature type="compositionally biased region" description="Basic and acidic residues" evidence="1">
    <location>
        <begin position="80"/>
        <end position="94"/>
    </location>
</feature>
<dbReference type="AlphaFoldDB" id="A0AAP0FIE7"/>
<feature type="region of interest" description="Disordered" evidence="1">
    <location>
        <begin position="1"/>
        <end position="107"/>
    </location>
</feature>
<evidence type="ECO:0000256" key="1">
    <source>
        <dbReference type="SAM" id="MobiDB-lite"/>
    </source>
</evidence>
<name>A0AAP0FIE7_9MAGN</name>
<evidence type="ECO:0000313" key="3">
    <source>
        <dbReference type="Proteomes" id="UP001419268"/>
    </source>
</evidence>